<dbReference type="PANTHER" id="PTHR11764:SF20">
    <property type="entry name" value="LANOSTEROL SYNTHASE"/>
    <property type="match status" value="1"/>
</dbReference>
<dbReference type="InterPro" id="IPR018333">
    <property type="entry name" value="Squalene_cyclase"/>
</dbReference>
<organism evidence="7 8">
    <name type="scientific">Methylosinus trichosporium (strain ATCC 35070 / NCIMB 11131 / UNIQEM 75 / OB3b)</name>
    <dbReference type="NCBI Taxonomy" id="595536"/>
    <lineage>
        <taxon>Bacteria</taxon>
        <taxon>Pseudomonadati</taxon>
        <taxon>Pseudomonadota</taxon>
        <taxon>Alphaproteobacteria</taxon>
        <taxon>Hyphomicrobiales</taxon>
        <taxon>Methylocystaceae</taxon>
        <taxon>Methylosinus</taxon>
    </lineage>
</organism>
<dbReference type="Pfam" id="PF13243">
    <property type="entry name" value="SQHop_cyclase_C"/>
    <property type="match status" value="1"/>
</dbReference>
<accession>A0A2D2D345</accession>
<evidence type="ECO:0000259" key="5">
    <source>
        <dbReference type="Pfam" id="PF13243"/>
    </source>
</evidence>
<dbReference type="GO" id="GO:0016104">
    <property type="term" value="P:triterpenoid biosynthetic process"/>
    <property type="evidence" value="ECO:0007669"/>
    <property type="project" value="InterPro"/>
</dbReference>
<dbReference type="PROSITE" id="PS01074">
    <property type="entry name" value="TERPENE_SYNTHASES"/>
    <property type="match status" value="1"/>
</dbReference>
<feature type="domain" description="Squalene cyclase N-terminal" evidence="6">
    <location>
        <begin position="22"/>
        <end position="312"/>
    </location>
</feature>
<dbReference type="SFLD" id="SFLDG01016">
    <property type="entry name" value="Prenyltransferase_Like_2"/>
    <property type="match status" value="1"/>
</dbReference>
<keyword evidence="3" id="KW-0677">Repeat</keyword>
<evidence type="ECO:0000259" key="6">
    <source>
        <dbReference type="Pfam" id="PF13249"/>
    </source>
</evidence>
<gene>
    <name evidence="7" type="primary">shc</name>
    <name evidence="7" type="ORF">CQW49_17110</name>
</gene>
<dbReference type="PANTHER" id="PTHR11764">
    <property type="entry name" value="TERPENE CYCLASE/MUTASE FAMILY MEMBER"/>
    <property type="match status" value="1"/>
</dbReference>
<evidence type="ECO:0000256" key="1">
    <source>
        <dbReference type="ARBA" id="ARBA00004999"/>
    </source>
</evidence>
<dbReference type="GO" id="GO:0005811">
    <property type="term" value="C:lipid droplet"/>
    <property type="evidence" value="ECO:0007669"/>
    <property type="project" value="InterPro"/>
</dbReference>
<sequence length="655" mass="72414">MTATALAAETPSFSADTLDASIARAARALTALGAADGHWCFELEADATIPAEYVLMRHYRDEPIDRVIEGKIGNYLRRIQGAHGGWPLFHAGAFDMSASVKAYFALKMIGDDIDAPHMARAREAILAHGGAARSNVFTRALLALYGQVPWRAVPAMPVEIMLLPKWFPFHIDKISYWGRTVLVPLLVLQSLKPQAVNRLGVHIRELFTTPPEAVKEWPKGAHQHPALIAVFGAVDKLLRAAEPYFPKGLRARAIKAAEAFVTTRLNGFDGLGAIFPAMVNSLEMYDVLGVPADDERVKLARESIERLLVIKDDEAYCQPCVSPVWDTALACHALLEVGGAENEARVRAGLEWLAPLQVLDVKGDWAAQRPDLRPGGWAFQYANAYYPDVDDTAVVVTAMDRAHRGGPQPYDEAIARAREWIEGMQSRNGAWGAFDADNEYYYLNHIPFADHGALLDPPTADVSARCVSMLAQLGDRPETSPRLKAGVDYLLAEQMPDGSWFGRWGMNYIYGTWSTLCALNAAGVRPEHRAMRRAVDWLVAIQNEDGGWGEDGDSYKLDYRGYEKAPSTASQTAWAVLALMAAGEVDHLAVARGIAYLQARQAEDGLWTEELFTATGFPRVFYLRYHGYAKFFPLWALARYRNLQRGNSKIVQTGL</sequence>
<evidence type="ECO:0000256" key="2">
    <source>
        <dbReference type="ARBA" id="ARBA00009755"/>
    </source>
</evidence>
<dbReference type="CDD" id="cd02892">
    <property type="entry name" value="SQCY_1"/>
    <property type="match status" value="1"/>
</dbReference>
<dbReference type="Pfam" id="PF13249">
    <property type="entry name" value="SQHop_cyclase_N"/>
    <property type="match status" value="1"/>
</dbReference>
<dbReference type="UniPathway" id="UPA00337"/>
<dbReference type="InterPro" id="IPR032696">
    <property type="entry name" value="SQ_cyclase_C"/>
</dbReference>
<keyword evidence="8" id="KW-1185">Reference proteome</keyword>
<evidence type="ECO:0000313" key="7">
    <source>
        <dbReference type="EMBL" id="ATQ69413.1"/>
    </source>
</evidence>
<dbReference type="InterPro" id="IPR008930">
    <property type="entry name" value="Terpenoid_cyclase/PrenylTrfase"/>
</dbReference>
<comment type="similarity">
    <text evidence="2">Belongs to the terpene cyclase/mutase family.</text>
</comment>
<dbReference type="NCBIfam" id="TIGR01507">
    <property type="entry name" value="hopene_cyclase"/>
    <property type="match status" value="1"/>
</dbReference>
<reference evidence="8" key="1">
    <citation type="submission" date="2017-10" db="EMBL/GenBank/DDBJ databases">
        <title>Completed PacBio SMRT sequence of Methylosinus trichosporium OB3b reveals presence of a third large plasmid.</title>
        <authorList>
            <person name="Charles T.C."/>
            <person name="Lynch M.D.J."/>
            <person name="Heil J.R."/>
            <person name="Cheng J."/>
        </authorList>
    </citation>
    <scope>NUCLEOTIDE SEQUENCE [LARGE SCALE GENOMIC DNA]</scope>
    <source>
        <strain evidence="8">OB3b</strain>
    </source>
</reference>
<feature type="domain" description="Squalene cyclase C-terminal" evidence="5">
    <location>
        <begin position="321"/>
        <end position="642"/>
    </location>
</feature>
<dbReference type="InterPro" id="IPR006400">
    <property type="entry name" value="Hopene-cyclase"/>
</dbReference>
<dbReference type="GO" id="GO:0016866">
    <property type="term" value="F:intramolecular transferase activity"/>
    <property type="evidence" value="ECO:0007669"/>
    <property type="project" value="InterPro"/>
</dbReference>
<evidence type="ECO:0000313" key="8">
    <source>
        <dbReference type="Proteomes" id="UP000230709"/>
    </source>
</evidence>
<dbReference type="STRING" id="595536.GCA_000178815_01758"/>
<dbReference type="NCBIfam" id="TIGR01787">
    <property type="entry name" value="squalene_cyclas"/>
    <property type="match status" value="1"/>
</dbReference>
<proteinExistence type="inferred from homology"/>
<dbReference type="AlphaFoldDB" id="A0A2D2D345"/>
<dbReference type="Proteomes" id="UP000230709">
    <property type="component" value="Chromosome"/>
</dbReference>
<dbReference type="EMBL" id="CP023737">
    <property type="protein sequence ID" value="ATQ69413.1"/>
    <property type="molecule type" value="Genomic_DNA"/>
</dbReference>
<dbReference type="InterPro" id="IPR032697">
    <property type="entry name" value="SQ_cyclase_N"/>
</dbReference>
<comment type="pathway">
    <text evidence="1">Secondary metabolite biosynthesis; hopanoid biosynthesis.</text>
</comment>
<evidence type="ECO:0000256" key="4">
    <source>
        <dbReference type="ARBA" id="ARBA00023235"/>
    </source>
</evidence>
<dbReference type="RefSeq" id="WP_003608487.1">
    <property type="nucleotide sequence ID" value="NZ_ADVE02000001.1"/>
</dbReference>
<dbReference type="InterPro" id="IPR002365">
    <property type="entry name" value="Terpene_synthase_CS"/>
</dbReference>
<keyword evidence="4" id="KW-0413">Isomerase</keyword>
<evidence type="ECO:0000256" key="3">
    <source>
        <dbReference type="ARBA" id="ARBA00022737"/>
    </source>
</evidence>
<dbReference type="SUPFAM" id="SSF48239">
    <property type="entry name" value="Terpenoid cyclases/Protein prenyltransferases"/>
    <property type="match status" value="2"/>
</dbReference>
<protein>
    <submittedName>
        <fullName evidence="7">Squalene--hopene cyclase</fullName>
    </submittedName>
</protein>
<dbReference type="Gene3D" id="1.50.10.20">
    <property type="match status" value="2"/>
</dbReference>
<name>A0A2D2D345_METT3</name>
<dbReference type="KEGG" id="mtw:CQW49_17110"/>